<dbReference type="Pfam" id="PF01925">
    <property type="entry name" value="TauE"/>
    <property type="match status" value="1"/>
</dbReference>
<feature type="transmembrane region" description="Helical" evidence="6">
    <location>
        <begin position="12"/>
        <end position="35"/>
    </location>
</feature>
<feature type="transmembrane region" description="Helical" evidence="6">
    <location>
        <begin position="98"/>
        <end position="116"/>
    </location>
</feature>
<reference evidence="7 8" key="1">
    <citation type="submission" date="2020-08" db="EMBL/GenBank/DDBJ databases">
        <title>Functional genomics of gut bacteria from endangered species of beetles.</title>
        <authorList>
            <person name="Carlos-Shanley C."/>
        </authorList>
    </citation>
    <scope>NUCLEOTIDE SEQUENCE [LARGE SCALE GENOMIC DNA]</scope>
    <source>
        <strain evidence="7 8">S00179</strain>
    </source>
</reference>
<keyword evidence="3 6" id="KW-0812">Transmembrane</keyword>
<accession>A0A7W7KK84</accession>
<keyword evidence="5 6" id="KW-0472">Membrane</keyword>
<keyword evidence="4 6" id="KW-1133">Transmembrane helix</keyword>
<feature type="transmembrane region" description="Helical" evidence="6">
    <location>
        <begin position="198"/>
        <end position="220"/>
    </location>
</feature>
<comment type="similarity">
    <text evidence="2 6">Belongs to the 4-toluene sulfonate uptake permease (TSUP) (TC 2.A.102) family.</text>
</comment>
<dbReference type="InterPro" id="IPR051598">
    <property type="entry name" value="TSUP/Inactive_protease-like"/>
</dbReference>
<dbReference type="Proteomes" id="UP000566995">
    <property type="component" value="Unassembled WGS sequence"/>
</dbReference>
<feature type="transmembrane region" description="Helical" evidence="6">
    <location>
        <begin position="226"/>
        <end position="244"/>
    </location>
</feature>
<gene>
    <name evidence="7" type="ORF">HNP46_002861</name>
</gene>
<dbReference type="PANTHER" id="PTHR43701">
    <property type="entry name" value="MEMBRANE TRANSPORTER PROTEIN MJ0441-RELATED"/>
    <property type="match status" value="1"/>
</dbReference>
<feature type="transmembrane region" description="Helical" evidence="6">
    <location>
        <begin position="137"/>
        <end position="163"/>
    </location>
</feature>
<evidence type="ECO:0000256" key="6">
    <source>
        <dbReference type="RuleBase" id="RU363041"/>
    </source>
</evidence>
<comment type="subcellular location">
    <subcellularLocation>
        <location evidence="6">Cell membrane</location>
        <topology evidence="6">Multi-pass membrane protein</topology>
    </subcellularLocation>
    <subcellularLocation>
        <location evidence="1">Membrane</location>
        <topology evidence="1">Multi-pass membrane protein</topology>
    </subcellularLocation>
</comment>
<dbReference type="EMBL" id="JACHLI010000009">
    <property type="protein sequence ID" value="MBB4864001.1"/>
    <property type="molecule type" value="Genomic_DNA"/>
</dbReference>
<protein>
    <recommendedName>
        <fullName evidence="6">Probable membrane transporter protein</fullName>
    </recommendedName>
</protein>
<proteinExistence type="inferred from homology"/>
<feature type="transmembrane region" description="Helical" evidence="6">
    <location>
        <begin position="169"/>
        <end position="191"/>
    </location>
</feature>
<evidence type="ECO:0000256" key="4">
    <source>
        <dbReference type="ARBA" id="ARBA00022989"/>
    </source>
</evidence>
<evidence type="ECO:0000256" key="1">
    <source>
        <dbReference type="ARBA" id="ARBA00004141"/>
    </source>
</evidence>
<dbReference type="GO" id="GO:0005886">
    <property type="term" value="C:plasma membrane"/>
    <property type="evidence" value="ECO:0007669"/>
    <property type="project" value="UniProtKB-SubCell"/>
</dbReference>
<dbReference type="InterPro" id="IPR002781">
    <property type="entry name" value="TM_pro_TauE-like"/>
</dbReference>
<evidence type="ECO:0000256" key="3">
    <source>
        <dbReference type="ARBA" id="ARBA00022692"/>
    </source>
</evidence>
<comment type="caution">
    <text evidence="7">The sequence shown here is derived from an EMBL/GenBank/DDBJ whole genome shotgun (WGS) entry which is preliminary data.</text>
</comment>
<evidence type="ECO:0000313" key="8">
    <source>
        <dbReference type="Proteomes" id="UP000566995"/>
    </source>
</evidence>
<dbReference type="RefSeq" id="WP_184589871.1">
    <property type="nucleotide sequence ID" value="NZ_JACHLI010000009.1"/>
</dbReference>
<feature type="transmembrane region" description="Helical" evidence="6">
    <location>
        <begin position="74"/>
        <end position="92"/>
    </location>
</feature>
<evidence type="ECO:0000256" key="2">
    <source>
        <dbReference type="ARBA" id="ARBA00009142"/>
    </source>
</evidence>
<dbReference type="PANTHER" id="PTHR43701:SF2">
    <property type="entry name" value="MEMBRANE TRANSPORTER PROTEIN YJNA-RELATED"/>
    <property type="match status" value="1"/>
</dbReference>
<organism evidence="7 8">
    <name type="scientific">Pseudomonas nitroreducens</name>
    <dbReference type="NCBI Taxonomy" id="46680"/>
    <lineage>
        <taxon>Bacteria</taxon>
        <taxon>Pseudomonadati</taxon>
        <taxon>Pseudomonadota</taxon>
        <taxon>Gammaproteobacteria</taxon>
        <taxon>Pseudomonadales</taxon>
        <taxon>Pseudomonadaceae</taxon>
        <taxon>Pseudomonas</taxon>
    </lineage>
</organism>
<name>A0A7W7KK84_PSENT</name>
<evidence type="ECO:0000256" key="5">
    <source>
        <dbReference type="ARBA" id="ARBA00023136"/>
    </source>
</evidence>
<dbReference type="AlphaFoldDB" id="A0A7W7KK84"/>
<evidence type="ECO:0000313" key="7">
    <source>
        <dbReference type="EMBL" id="MBB4864001.1"/>
    </source>
</evidence>
<keyword evidence="6" id="KW-1003">Cell membrane</keyword>
<sequence length="249" mass="25565">MDALLLESSAIGLILGLLLGLTGAGGSLVALPLLLSLHLPLHDAIGVSLGAVALSAAIGAVPRARQGQVAWKPLFWLVITGWPGNAVGQWLGKFIPDGWLIVGFCVLVLWSAWRMWKGSQQERLTGQAMRNGPLLGVGLAVGLLSGLMGVGGGFLIVPGLLWFTPLSMMAATATSMAVIALVSGGGFLLYLTHAQPPLPLLACLAAGGALGVLLGNRLALRLGGATLQRLFALMLVAVSLSLAAQKLMS</sequence>
<feature type="transmembrane region" description="Helical" evidence="6">
    <location>
        <begin position="41"/>
        <end position="62"/>
    </location>
</feature>